<dbReference type="Gene3D" id="1.25.40.10">
    <property type="entry name" value="Tetratricopeptide repeat domain"/>
    <property type="match status" value="1"/>
</dbReference>
<dbReference type="PROSITE" id="PS50006">
    <property type="entry name" value="FHA_DOMAIN"/>
    <property type="match status" value="1"/>
</dbReference>
<feature type="domain" description="OmpR/PhoB-type" evidence="8">
    <location>
        <begin position="13"/>
        <end position="116"/>
    </location>
</feature>
<dbReference type="InterPro" id="IPR051677">
    <property type="entry name" value="AfsR-DnrI-RedD_regulator"/>
</dbReference>
<dbReference type="PANTHER" id="PTHR35807:SF1">
    <property type="entry name" value="TRANSCRIPTIONAL REGULATOR REDD"/>
    <property type="match status" value="1"/>
</dbReference>
<comment type="caution">
    <text evidence="9">The sequence shown here is derived from an EMBL/GenBank/DDBJ whole genome shotgun (WGS) entry which is preliminary data.</text>
</comment>
<protein>
    <submittedName>
        <fullName evidence="9">Response regulator transcription factor EmbR</fullName>
    </submittedName>
</protein>
<reference evidence="10" key="1">
    <citation type="journal article" date="2019" name="Int. J. Syst. Evol. Microbiol.">
        <title>The Global Catalogue of Microorganisms (GCM) 10K type strain sequencing project: providing services to taxonomists for standard genome sequencing and annotation.</title>
        <authorList>
            <consortium name="The Broad Institute Genomics Platform"/>
            <consortium name="The Broad Institute Genome Sequencing Center for Infectious Disease"/>
            <person name="Wu L."/>
            <person name="Ma J."/>
        </authorList>
    </citation>
    <scope>NUCLEOTIDE SEQUENCE [LARGE SCALE GENOMIC DNA]</scope>
    <source>
        <strain evidence="10">JCM 32206</strain>
    </source>
</reference>
<dbReference type="InterPro" id="IPR036388">
    <property type="entry name" value="WH-like_DNA-bd_sf"/>
</dbReference>
<sequence>MSEHNSTEPASRPPRTPAGHRLGFRILGSLEVTVDGAAQTLGGTQRRTALAMLLIRHGRTVSADTLADAVWDEYPPDGYQAALHVIVSKLRKVIGAAGVDPKAVLATASPGYRLTIPDEDYDLARFRALSLTGRELAVAGRFDEAGVTLQRALGEWRGPVLENVRGPRFVEDFADQIDEELLAAASARVHAEIECGHADSVIASLVALTTEHPFQEPLWAQLITALHLAGRSADALDAAARLRSLLADELGIVPSGPLRDLERRIRDQQSLDVGATSMTLTLLDREIGTAHGVLRDRDGRSTTIPPGGLRIGRKPGNDVVIDGANVSRHHAVVRNADSRFEIRDLGSLNGTRVNGDRIGDRTVLRPGDVIRIGDVEWTFEQSSELDPGSDGER</sequence>
<dbReference type="InterPro" id="IPR011990">
    <property type="entry name" value="TPR-like_helical_dom_sf"/>
</dbReference>
<keyword evidence="2" id="KW-0597">Phosphoprotein</keyword>
<dbReference type="Proteomes" id="UP001501183">
    <property type="component" value="Unassembled WGS sequence"/>
</dbReference>
<keyword evidence="3" id="KW-0805">Transcription regulation</keyword>
<evidence type="ECO:0000256" key="5">
    <source>
        <dbReference type="ARBA" id="ARBA00023163"/>
    </source>
</evidence>
<dbReference type="InterPro" id="IPR001867">
    <property type="entry name" value="OmpR/PhoB-type_DNA-bd"/>
</dbReference>
<keyword evidence="4 6" id="KW-0238">DNA-binding</keyword>
<dbReference type="EMBL" id="BAABFB010000042">
    <property type="protein sequence ID" value="GAA4479777.1"/>
    <property type="molecule type" value="Genomic_DNA"/>
</dbReference>
<evidence type="ECO:0000313" key="9">
    <source>
        <dbReference type="EMBL" id="GAA4479777.1"/>
    </source>
</evidence>
<dbReference type="InterPro" id="IPR000253">
    <property type="entry name" value="FHA_dom"/>
</dbReference>
<evidence type="ECO:0000256" key="2">
    <source>
        <dbReference type="ARBA" id="ARBA00022553"/>
    </source>
</evidence>
<proteinExistence type="inferred from homology"/>
<dbReference type="CDD" id="cd15831">
    <property type="entry name" value="BTAD"/>
    <property type="match status" value="1"/>
</dbReference>
<dbReference type="Gene3D" id="1.10.10.10">
    <property type="entry name" value="Winged helix-like DNA-binding domain superfamily/Winged helix DNA-binding domain"/>
    <property type="match status" value="1"/>
</dbReference>
<dbReference type="PROSITE" id="PS51755">
    <property type="entry name" value="OMPR_PHOB"/>
    <property type="match status" value="1"/>
</dbReference>
<evidence type="ECO:0000259" key="7">
    <source>
        <dbReference type="PROSITE" id="PS50006"/>
    </source>
</evidence>
<gene>
    <name evidence="9" type="primary">embR</name>
    <name evidence="9" type="ORF">GCM10023094_25400</name>
</gene>
<evidence type="ECO:0000256" key="6">
    <source>
        <dbReference type="PROSITE-ProRule" id="PRU01091"/>
    </source>
</evidence>
<dbReference type="SUPFAM" id="SSF46894">
    <property type="entry name" value="C-terminal effector domain of the bipartite response regulators"/>
    <property type="match status" value="1"/>
</dbReference>
<accession>A0ABP8P3R9</accession>
<dbReference type="Pfam" id="PF00498">
    <property type="entry name" value="FHA"/>
    <property type="match status" value="1"/>
</dbReference>
<comment type="similarity">
    <text evidence="1">Belongs to the AfsR/DnrI/RedD regulatory family.</text>
</comment>
<dbReference type="SMART" id="SM00862">
    <property type="entry name" value="Trans_reg_C"/>
    <property type="match status" value="1"/>
</dbReference>
<dbReference type="InterPro" id="IPR008984">
    <property type="entry name" value="SMAD_FHA_dom_sf"/>
</dbReference>
<organism evidence="9 10">
    <name type="scientific">Rhodococcus olei</name>
    <dbReference type="NCBI Taxonomy" id="2161675"/>
    <lineage>
        <taxon>Bacteria</taxon>
        <taxon>Bacillati</taxon>
        <taxon>Actinomycetota</taxon>
        <taxon>Actinomycetes</taxon>
        <taxon>Mycobacteriales</taxon>
        <taxon>Nocardiaceae</taxon>
        <taxon>Rhodococcus</taxon>
    </lineage>
</organism>
<dbReference type="SUPFAM" id="SSF48452">
    <property type="entry name" value="TPR-like"/>
    <property type="match status" value="1"/>
</dbReference>
<evidence type="ECO:0000259" key="8">
    <source>
        <dbReference type="PROSITE" id="PS51755"/>
    </source>
</evidence>
<dbReference type="PANTHER" id="PTHR35807">
    <property type="entry name" value="TRANSCRIPTIONAL REGULATOR REDD-RELATED"/>
    <property type="match status" value="1"/>
</dbReference>
<dbReference type="RefSeq" id="WP_345345341.1">
    <property type="nucleotide sequence ID" value="NZ_BAABFB010000042.1"/>
</dbReference>
<dbReference type="SMART" id="SM01043">
    <property type="entry name" value="BTAD"/>
    <property type="match status" value="1"/>
</dbReference>
<dbReference type="Pfam" id="PF03704">
    <property type="entry name" value="BTAD"/>
    <property type="match status" value="1"/>
</dbReference>
<evidence type="ECO:0000256" key="4">
    <source>
        <dbReference type="ARBA" id="ARBA00023125"/>
    </source>
</evidence>
<dbReference type="Gene3D" id="2.60.200.20">
    <property type="match status" value="1"/>
</dbReference>
<feature type="domain" description="FHA" evidence="7">
    <location>
        <begin position="309"/>
        <end position="358"/>
    </location>
</feature>
<dbReference type="InterPro" id="IPR016032">
    <property type="entry name" value="Sig_transdc_resp-reg_C-effctor"/>
</dbReference>
<dbReference type="SMART" id="SM00240">
    <property type="entry name" value="FHA"/>
    <property type="match status" value="1"/>
</dbReference>
<evidence type="ECO:0000313" key="10">
    <source>
        <dbReference type="Proteomes" id="UP001501183"/>
    </source>
</evidence>
<feature type="DNA-binding region" description="OmpR/PhoB-type" evidence="6">
    <location>
        <begin position="13"/>
        <end position="116"/>
    </location>
</feature>
<name>A0ABP8P3R9_9NOCA</name>
<keyword evidence="10" id="KW-1185">Reference proteome</keyword>
<keyword evidence="5" id="KW-0804">Transcription</keyword>
<dbReference type="SUPFAM" id="SSF49879">
    <property type="entry name" value="SMAD/FHA domain"/>
    <property type="match status" value="1"/>
</dbReference>
<dbReference type="CDD" id="cd00060">
    <property type="entry name" value="FHA"/>
    <property type="match status" value="1"/>
</dbReference>
<evidence type="ECO:0000256" key="1">
    <source>
        <dbReference type="ARBA" id="ARBA00005820"/>
    </source>
</evidence>
<evidence type="ECO:0000256" key="3">
    <source>
        <dbReference type="ARBA" id="ARBA00023015"/>
    </source>
</evidence>
<dbReference type="Pfam" id="PF00486">
    <property type="entry name" value="Trans_reg_C"/>
    <property type="match status" value="1"/>
</dbReference>
<dbReference type="InterPro" id="IPR005158">
    <property type="entry name" value="BTAD"/>
</dbReference>